<dbReference type="GO" id="GO:0008081">
    <property type="term" value="F:phosphoric diester hydrolase activity"/>
    <property type="evidence" value="ECO:0007669"/>
    <property type="project" value="InterPro"/>
</dbReference>
<sequence>MGKVFQSGPTAGHRHLCWSGHMLLVAHRGASAVAPENTLSAFRAAIEAGADAIEFDVQASADGQLVVVHDSTLDRTTDGTGAVFETDGATIAGLDAGGWFSPGFAGERVPTLEEVLALDGVGFELELKGYGVAFLEAVLHAVRAAHALDRVEFTGWNLPLLARLKRLEPSARTGLFSSRQPEWMPDPVFEHHVVGTAATSGFDVAHVYAGDLTPSISQRLHGLGLEVHANDAASAEDVRRAMRSGADRLSANDVDLALQVMRPS</sequence>
<dbReference type="PANTHER" id="PTHR46211">
    <property type="entry name" value="GLYCEROPHOSPHORYL DIESTER PHOSPHODIESTERASE"/>
    <property type="match status" value="1"/>
</dbReference>
<accession>A0A4Q2T801</accession>
<dbReference type="AlphaFoldDB" id="A0A4Q2T801"/>
<dbReference type="OrthoDB" id="9758957at2"/>
<evidence type="ECO:0000259" key="1">
    <source>
        <dbReference type="PROSITE" id="PS51704"/>
    </source>
</evidence>
<dbReference type="GO" id="GO:0006629">
    <property type="term" value="P:lipid metabolic process"/>
    <property type="evidence" value="ECO:0007669"/>
    <property type="project" value="InterPro"/>
</dbReference>
<dbReference type="InterPro" id="IPR030395">
    <property type="entry name" value="GP_PDE_dom"/>
</dbReference>
<evidence type="ECO:0000313" key="2">
    <source>
        <dbReference type="EMBL" id="RYC13194.1"/>
    </source>
</evidence>
<dbReference type="Gene3D" id="3.20.20.190">
    <property type="entry name" value="Phosphatidylinositol (PI) phosphodiesterase"/>
    <property type="match status" value="1"/>
</dbReference>
<evidence type="ECO:0000313" key="3">
    <source>
        <dbReference type="Proteomes" id="UP000291101"/>
    </source>
</evidence>
<keyword evidence="3" id="KW-1185">Reference proteome</keyword>
<feature type="domain" description="GP-PDE" evidence="1">
    <location>
        <begin position="22"/>
        <end position="261"/>
    </location>
</feature>
<dbReference type="SUPFAM" id="SSF51695">
    <property type="entry name" value="PLC-like phosphodiesterases"/>
    <property type="match status" value="1"/>
</dbReference>
<dbReference type="PROSITE" id="PS51704">
    <property type="entry name" value="GP_PDE"/>
    <property type="match status" value="1"/>
</dbReference>
<protein>
    <recommendedName>
        <fullName evidence="1">GP-PDE domain-containing protein</fullName>
    </recommendedName>
</protein>
<dbReference type="Proteomes" id="UP000291101">
    <property type="component" value="Unassembled WGS sequence"/>
</dbReference>
<gene>
    <name evidence="2" type="ORF">EUA94_04730</name>
</gene>
<name>A0A4Q2T801_9ACTN</name>
<dbReference type="PANTHER" id="PTHR46211:SF14">
    <property type="entry name" value="GLYCEROPHOSPHODIESTER PHOSPHODIESTERASE"/>
    <property type="match status" value="1"/>
</dbReference>
<reference evidence="2 3" key="1">
    <citation type="submission" date="2019-01" db="EMBL/GenBank/DDBJ databases">
        <title>Novel species of Nocardioides.</title>
        <authorList>
            <person name="Liu Q."/>
            <person name="X Y.-H."/>
        </authorList>
    </citation>
    <scope>NUCLEOTIDE SEQUENCE [LARGE SCALE GENOMIC DNA]</scope>
    <source>
        <strain evidence="2 3">HLT2-9</strain>
    </source>
</reference>
<dbReference type="PROSITE" id="PS50007">
    <property type="entry name" value="PIPLC_X_DOMAIN"/>
    <property type="match status" value="1"/>
</dbReference>
<comment type="caution">
    <text evidence="2">The sequence shown here is derived from an EMBL/GenBank/DDBJ whole genome shotgun (WGS) entry which is preliminary data.</text>
</comment>
<proteinExistence type="predicted"/>
<dbReference type="InterPro" id="IPR017946">
    <property type="entry name" value="PLC-like_Pdiesterase_TIM-brl"/>
</dbReference>
<organism evidence="2 3">
    <name type="scientific">Nocardioides zhouii</name>
    <dbReference type="NCBI Taxonomy" id="1168729"/>
    <lineage>
        <taxon>Bacteria</taxon>
        <taxon>Bacillati</taxon>
        <taxon>Actinomycetota</taxon>
        <taxon>Actinomycetes</taxon>
        <taxon>Propionibacteriales</taxon>
        <taxon>Nocardioidaceae</taxon>
        <taxon>Nocardioides</taxon>
    </lineage>
</organism>
<dbReference type="Pfam" id="PF03009">
    <property type="entry name" value="GDPD"/>
    <property type="match status" value="1"/>
</dbReference>
<dbReference type="EMBL" id="SDWV01000004">
    <property type="protein sequence ID" value="RYC13194.1"/>
    <property type="molecule type" value="Genomic_DNA"/>
</dbReference>